<name>A0A852WXQ2_9MICO</name>
<reference evidence="2 3" key="1">
    <citation type="submission" date="2020-07" db="EMBL/GenBank/DDBJ databases">
        <title>Sequencing the genomes of 1000 actinobacteria strains.</title>
        <authorList>
            <person name="Klenk H.-P."/>
        </authorList>
    </citation>
    <scope>NUCLEOTIDE SEQUENCE [LARGE SCALE GENOMIC DNA]</scope>
    <source>
        <strain evidence="2 3">DSM 24723</strain>
    </source>
</reference>
<feature type="compositionally biased region" description="Basic residues" evidence="1">
    <location>
        <begin position="10"/>
        <end position="36"/>
    </location>
</feature>
<accession>A0A852WXQ2</accession>
<protein>
    <submittedName>
        <fullName evidence="2">Uncharacterized protein</fullName>
    </submittedName>
</protein>
<dbReference type="RefSeq" id="WP_179461229.1">
    <property type="nucleotide sequence ID" value="NZ_JACBZX010000001.1"/>
</dbReference>
<feature type="compositionally biased region" description="Basic and acidic residues" evidence="1">
    <location>
        <begin position="45"/>
        <end position="72"/>
    </location>
</feature>
<proteinExistence type="predicted"/>
<dbReference type="Proteomes" id="UP000592181">
    <property type="component" value="Unassembled WGS sequence"/>
</dbReference>
<feature type="region of interest" description="Disordered" evidence="1">
    <location>
        <begin position="1"/>
        <end position="72"/>
    </location>
</feature>
<comment type="caution">
    <text evidence="2">The sequence shown here is derived from an EMBL/GenBank/DDBJ whole genome shotgun (WGS) entry which is preliminary data.</text>
</comment>
<sequence length="72" mass="8543">MSTSWTNRRSVVRSRRRPGQRRSRGPQRSPRDRRGRTAVAAALTRRREEHVMSDETREARRALQESLDRRDA</sequence>
<keyword evidence="3" id="KW-1185">Reference proteome</keyword>
<gene>
    <name evidence="2" type="ORF">BJY28_000045</name>
</gene>
<evidence type="ECO:0000256" key="1">
    <source>
        <dbReference type="SAM" id="MobiDB-lite"/>
    </source>
</evidence>
<evidence type="ECO:0000313" key="3">
    <source>
        <dbReference type="Proteomes" id="UP000592181"/>
    </source>
</evidence>
<organism evidence="2 3">
    <name type="scientific">Janibacter alkaliphilus</name>
    <dbReference type="NCBI Taxonomy" id="1069963"/>
    <lineage>
        <taxon>Bacteria</taxon>
        <taxon>Bacillati</taxon>
        <taxon>Actinomycetota</taxon>
        <taxon>Actinomycetes</taxon>
        <taxon>Micrococcales</taxon>
        <taxon>Intrasporangiaceae</taxon>
        <taxon>Janibacter</taxon>
    </lineage>
</organism>
<dbReference type="EMBL" id="JACBZX010000001">
    <property type="protein sequence ID" value="NYG35576.1"/>
    <property type="molecule type" value="Genomic_DNA"/>
</dbReference>
<evidence type="ECO:0000313" key="2">
    <source>
        <dbReference type="EMBL" id="NYG35576.1"/>
    </source>
</evidence>
<dbReference type="AlphaFoldDB" id="A0A852WXQ2"/>